<dbReference type="AlphaFoldDB" id="A0A9J5X118"/>
<dbReference type="Proteomes" id="UP000824120">
    <property type="component" value="Chromosome 10"/>
</dbReference>
<gene>
    <name evidence="1" type="ORF">H5410_051607</name>
</gene>
<dbReference type="PANTHER" id="PTHR45786:SF78">
    <property type="entry name" value="ATP-DEPENDENT DNA HELICASE"/>
    <property type="match status" value="1"/>
</dbReference>
<evidence type="ECO:0000313" key="2">
    <source>
        <dbReference type="Proteomes" id="UP000824120"/>
    </source>
</evidence>
<comment type="caution">
    <text evidence="1">The sequence shown here is derived from an EMBL/GenBank/DDBJ whole genome shotgun (WGS) entry which is preliminary data.</text>
</comment>
<sequence length="156" mass="18208">MYHFINTLFSPDNQVRNLQVYFYDNEDDIIDKMLFSENLERIVTAKLLDILKINPYSMFLKSLTCIPNLSNFYIALKCDSTLDQRTHNLPSVSEVAAILVDDDSNNVISTPHIHIYTHCDRSQLVYYYYGCYDSLQYPLLFPHGENGWHCGIKKLL</sequence>
<dbReference type="PANTHER" id="PTHR45786">
    <property type="entry name" value="DNA BINDING PROTEIN-LIKE"/>
    <property type="match status" value="1"/>
</dbReference>
<proteinExistence type="predicted"/>
<evidence type="ECO:0000313" key="1">
    <source>
        <dbReference type="EMBL" id="KAG5580980.1"/>
    </source>
</evidence>
<organism evidence="1 2">
    <name type="scientific">Solanum commersonii</name>
    <name type="common">Commerson's wild potato</name>
    <name type="synonym">Commerson's nightshade</name>
    <dbReference type="NCBI Taxonomy" id="4109"/>
    <lineage>
        <taxon>Eukaryota</taxon>
        <taxon>Viridiplantae</taxon>
        <taxon>Streptophyta</taxon>
        <taxon>Embryophyta</taxon>
        <taxon>Tracheophyta</taxon>
        <taxon>Spermatophyta</taxon>
        <taxon>Magnoliopsida</taxon>
        <taxon>eudicotyledons</taxon>
        <taxon>Gunneridae</taxon>
        <taxon>Pentapetalae</taxon>
        <taxon>asterids</taxon>
        <taxon>lamiids</taxon>
        <taxon>Solanales</taxon>
        <taxon>Solanaceae</taxon>
        <taxon>Solanoideae</taxon>
        <taxon>Solaneae</taxon>
        <taxon>Solanum</taxon>
    </lineage>
</organism>
<dbReference type="OrthoDB" id="1930928at2759"/>
<dbReference type="EMBL" id="JACXVP010000010">
    <property type="protein sequence ID" value="KAG5580980.1"/>
    <property type="molecule type" value="Genomic_DNA"/>
</dbReference>
<protein>
    <submittedName>
        <fullName evidence="1">Uncharacterized protein</fullName>
    </submittedName>
</protein>
<reference evidence="1 2" key="1">
    <citation type="submission" date="2020-09" db="EMBL/GenBank/DDBJ databases">
        <title>De no assembly of potato wild relative species, Solanum commersonii.</title>
        <authorList>
            <person name="Cho K."/>
        </authorList>
    </citation>
    <scope>NUCLEOTIDE SEQUENCE [LARGE SCALE GENOMIC DNA]</scope>
    <source>
        <strain evidence="1">LZ3.2</strain>
        <tissue evidence="1">Leaf</tissue>
    </source>
</reference>
<accession>A0A9J5X118</accession>
<keyword evidence="2" id="KW-1185">Reference proteome</keyword>
<name>A0A9J5X118_SOLCO</name>